<dbReference type="EC" id="3.6.1.-" evidence="3"/>
<evidence type="ECO:0000256" key="2">
    <source>
        <dbReference type="ARBA" id="ARBA00022801"/>
    </source>
</evidence>
<proteinExistence type="inferred from homology"/>
<dbReference type="Gene3D" id="3.90.79.10">
    <property type="entry name" value="Nucleoside Triphosphate Pyrophosphohydrolase"/>
    <property type="match status" value="1"/>
</dbReference>
<dbReference type="HAMAP" id="MF_00298">
    <property type="entry name" value="Nudix_RppH"/>
    <property type="match status" value="1"/>
</dbReference>
<dbReference type="InterPro" id="IPR020084">
    <property type="entry name" value="NUDIX_hydrolase_CS"/>
</dbReference>
<reference evidence="5 6" key="1">
    <citation type="submission" date="2017-02" db="EMBL/GenBank/DDBJ databases">
        <authorList>
            <person name="Peterson S.W."/>
        </authorList>
    </citation>
    <scope>NUCLEOTIDE SEQUENCE [LARGE SCALE GENOMIC DNA]</scope>
    <source>
        <strain evidence="5 6">S285</strain>
    </source>
</reference>
<protein>
    <recommendedName>
        <fullName evidence="3">RNA pyrophosphohydrolase</fullName>
        <ecNumber evidence="3">3.6.1.-</ecNumber>
    </recommendedName>
    <alternativeName>
        <fullName evidence="3">(Di)nucleoside polyphosphate hydrolase</fullName>
    </alternativeName>
</protein>
<dbReference type="RefSeq" id="WP_085770785.1">
    <property type="nucleotide sequence ID" value="NZ_AP027149.1"/>
</dbReference>
<dbReference type="GO" id="GO:0008893">
    <property type="term" value="F:guanosine-3',5'-bis(diphosphate) 3'-diphosphatase activity"/>
    <property type="evidence" value="ECO:0007669"/>
    <property type="project" value="TreeGrafter"/>
</dbReference>
<comment type="function">
    <text evidence="3">Accelerates the degradation of transcripts by removing pyrophosphate from the 5'-end of triphosphorylated RNA, leading to a more labile monophosphorylated state that can stimulate subsequent ribonuclease cleavage.</text>
</comment>
<keyword evidence="2 3" id="KW-0378">Hydrolase</keyword>
<keyword evidence="6" id="KW-1185">Reference proteome</keyword>
<dbReference type="InterPro" id="IPR015797">
    <property type="entry name" value="NUDIX_hydrolase-like_dom_sf"/>
</dbReference>
<dbReference type="GO" id="GO:0034432">
    <property type="term" value="F:bis(5'-adenosyl)-pentaphosphatase activity"/>
    <property type="evidence" value="ECO:0007669"/>
    <property type="project" value="TreeGrafter"/>
</dbReference>
<organism evidence="5 6">
    <name type="scientific">Methylocystis bryophila</name>
    <dbReference type="NCBI Taxonomy" id="655015"/>
    <lineage>
        <taxon>Bacteria</taxon>
        <taxon>Pseudomonadati</taxon>
        <taxon>Pseudomonadota</taxon>
        <taxon>Alphaproteobacteria</taxon>
        <taxon>Hyphomicrobiales</taxon>
        <taxon>Methylocystaceae</taxon>
        <taxon>Methylocystis</taxon>
    </lineage>
</organism>
<dbReference type="PROSITE" id="PS51462">
    <property type="entry name" value="NUDIX"/>
    <property type="match status" value="1"/>
</dbReference>
<dbReference type="PANTHER" id="PTHR11839:SF22">
    <property type="entry name" value="NUDIX HYDROLASE 26, CHLOROPLASTIC"/>
    <property type="match status" value="1"/>
</dbReference>
<dbReference type="SUPFAM" id="SSF55811">
    <property type="entry name" value="Nudix"/>
    <property type="match status" value="1"/>
</dbReference>
<dbReference type="OrthoDB" id="9816040at2"/>
<gene>
    <name evidence="3" type="primary">rppH</name>
    <name evidence="3" type="synonym">nudH</name>
    <name evidence="5" type="ORF">B1812_06060</name>
</gene>
<dbReference type="InterPro" id="IPR022927">
    <property type="entry name" value="RppH"/>
</dbReference>
<dbReference type="EMBL" id="CP019948">
    <property type="protein sequence ID" value="ARN80708.1"/>
    <property type="molecule type" value="Genomic_DNA"/>
</dbReference>
<dbReference type="NCBIfam" id="NF001938">
    <property type="entry name" value="PRK00714.1-5"/>
    <property type="match status" value="1"/>
</dbReference>
<name>A0A1W6MSY5_9HYPH</name>
<dbReference type="AlphaFoldDB" id="A0A1W6MSY5"/>
<comment type="similarity">
    <text evidence="3">Belongs to the Nudix hydrolase family. RppH subfamily.</text>
</comment>
<dbReference type="Proteomes" id="UP000193978">
    <property type="component" value="Chromosome"/>
</dbReference>
<sequence>MSGRYRPCVGVMLLNASGQALIGRRRPKAPHDRLDAQHEWQMPQGGVDHGEEPYAAALRELWEETNVRSVERLAEIEPWLSYDLPPGVGGRWEGKYMGQTQKWFALGFTGREAEIDIHHPANGAHRPEFDDWRWEDPARLPELIVPFKRQVYERVVAEFAPVIASRRDHAALERKPTPKL</sequence>
<accession>A0A1W6MSY5</accession>
<dbReference type="CDD" id="cd03671">
    <property type="entry name" value="NUDIX_Ap4A_hydrolase_plant_like"/>
    <property type="match status" value="1"/>
</dbReference>
<feature type="domain" description="Nudix hydrolase" evidence="4">
    <location>
        <begin position="4"/>
        <end position="157"/>
    </location>
</feature>
<feature type="short sequence motif" description="Nudix box" evidence="3">
    <location>
        <begin position="45"/>
        <end position="66"/>
    </location>
</feature>
<dbReference type="PANTHER" id="PTHR11839">
    <property type="entry name" value="UDP/ADP-SUGAR PYROPHOSPHATASE"/>
    <property type="match status" value="1"/>
</dbReference>
<evidence type="ECO:0000313" key="5">
    <source>
        <dbReference type="EMBL" id="ARN80708.1"/>
    </source>
</evidence>
<dbReference type="PROSITE" id="PS00893">
    <property type="entry name" value="NUDIX_BOX"/>
    <property type="match status" value="1"/>
</dbReference>
<comment type="cofactor">
    <cofactor evidence="1">
        <name>Mg(2+)</name>
        <dbReference type="ChEBI" id="CHEBI:18420"/>
    </cofactor>
</comment>
<dbReference type="GO" id="GO:0019693">
    <property type="term" value="P:ribose phosphate metabolic process"/>
    <property type="evidence" value="ECO:0007669"/>
    <property type="project" value="TreeGrafter"/>
</dbReference>
<comment type="cofactor">
    <cofactor evidence="3">
        <name>a divalent metal cation</name>
        <dbReference type="ChEBI" id="CHEBI:60240"/>
    </cofactor>
</comment>
<dbReference type="GO" id="GO:0006753">
    <property type="term" value="P:nucleoside phosphate metabolic process"/>
    <property type="evidence" value="ECO:0007669"/>
    <property type="project" value="TreeGrafter"/>
</dbReference>
<evidence type="ECO:0000313" key="6">
    <source>
        <dbReference type="Proteomes" id="UP000193978"/>
    </source>
</evidence>
<evidence type="ECO:0000256" key="1">
    <source>
        <dbReference type="ARBA" id="ARBA00001946"/>
    </source>
</evidence>
<dbReference type="STRING" id="655015.B1812_06060"/>
<evidence type="ECO:0000259" key="4">
    <source>
        <dbReference type="PROSITE" id="PS51462"/>
    </source>
</evidence>
<dbReference type="Pfam" id="PF00293">
    <property type="entry name" value="NUDIX"/>
    <property type="match status" value="1"/>
</dbReference>
<evidence type="ECO:0000256" key="3">
    <source>
        <dbReference type="HAMAP-Rule" id="MF_00298"/>
    </source>
</evidence>
<dbReference type="KEGG" id="mbry:B1812_06060"/>
<dbReference type="InterPro" id="IPR000086">
    <property type="entry name" value="NUDIX_hydrolase_dom"/>
</dbReference>